<dbReference type="Pfam" id="PF00854">
    <property type="entry name" value="PTR2"/>
    <property type="match status" value="1"/>
</dbReference>
<feature type="transmembrane region" description="Helical" evidence="7">
    <location>
        <begin position="49"/>
        <end position="72"/>
    </location>
</feature>
<reference evidence="9" key="1">
    <citation type="submission" date="2022-11" db="UniProtKB">
        <authorList>
            <consortium name="WormBaseParasite"/>
        </authorList>
    </citation>
    <scope>IDENTIFICATION</scope>
</reference>
<dbReference type="GO" id="GO:0006857">
    <property type="term" value="P:oligopeptide transport"/>
    <property type="evidence" value="ECO:0007669"/>
    <property type="project" value="InterPro"/>
</dbReference>
<dbReference type="WBParaSite" id="PSU_v2.g1850.t1">
    <property type="protein sequence ID" value="PSU_v2.g1850.t1"/>
    <property type="gene ID" value="PSU_v2.g1850"/>
</dbReference>
<dbReference type="Proteomes" id="UP000887577">
    <property type="component" value="Unplaced"/>
</dbReference>
<evidence type="ECO:0000256" key="4">
    <source>
        <dbReference type="ARBA" id="ARBA00022856"/>
    </source>
</evidence>
<dbReference type="SUPFAM" id="SSF103473">
    <property type="entry name" value="MFS general substrate transporter"/>
    <property type="match status" value="1"/>
</dbReference>
<evidence type="ECO:0000313" key="8">
    <source>
        <dbReference type="Proteomes" id="UP000887577"/>
    </source>
</evidence>
<feature type="transmembrane region" description="Helical" evidence="7">
    <location>
        <begin position="84"/>
        <end position="105"/>
    </location>
</feature>
<protein>
    <submittedName>
        <fullName evidence="9">Uncharacterized protein</fullName>
    </submittedName>
</protein>
<proteinExistence type="inferred from homology"/>
<keyword evidence="5 7" id="KW-1133">Transmembrane helix</keyword>
<evidence type="ECO:0000256" key="7">
    <source>
        <dbReference type="SAM" id="Phobius"/>
    </source>
</evidence>
<evidence type="ECO:0000256" key="2">
    <source>
        <dbReference type="ARBA" id="ARBA00005982"/>
    </source>
</evidence>
<organism evidence="8 9">
    <name type="scientific">Panagrolaimus superbus</name>
    <dbReference type="NCBI Taxonomy" id="310955"/>
    <lineage>
        <taxon>Eukaryota</taxon>
        <taxon>Metazoa</taxon>
        <taxon>Ecdysozoa</taxon>
        <taxon>Nematoda</taxon>
        <taxon>Chromadorea</taxon>
        <taxon>Rhabditida</taxon>
        <taxon>Tylenchina</taxon>
        <taxon>Panagrolaimomorpha</taxon>
        <taxon>Panagrolaimoidea</taxon>
        <taxon>Panagrolaimidae</taxon>
        <taxon>Panagrolaimus</taxon>
    </lineage>
</organism>
<dbReference type="GO" id="GO:0022857">
    <property type="term" value="F:transmembrane transporter activity"/>
    <property type="evidence" value="ECO:0007669"/>
    <property type="project" value="InterPro"/>
</dbReference>
<evidence type="ECO:0000256" key="5">
    <source>
        <dbReference type="ARBA" id="ARBA00022989"/>
    </source>
</evidence>
<feature type="transmembrane region" description="Helical" evidence="7">
    <location>
        <begin position="117"/>
        <end position="142"/>
    </location>
</feature>
<name>A0A914YI60_9BILA</name>
<keyword evidence="3 7" id="KW-0812">Transmembrane</keyword>
<comment type="subcellular location">
    <subcellularLocation>
        <location evidence="1">Membrane</location>
        <topology evidence="1">Multi-pass membrane protein</topology>
    </subcellularLocation>
</comment>
<dbReference type="Gene3D" id="1.20.1250.20">
    <property type="entry name" value="MFS general substrate transporter like domains"/>
    <property type="match status" value="1"/>
</dbReference>
<keyword evidence="4" id="KW-0813">Transport</keyword>
<dbReference type="InterPro" id="IPR000109">
    <property type="entry name" value="POT_fam"/>
</dbReference>
<feature type="transmembrane region" description="Helical" evidence="7">
    <location>
        <begin position="20"/>
        <end position="42"/>
    </location>
</feature>
<keyword evidence="4" id="KW-0571">Peptide transport</keyword>
<evidence type="ECO:0000256" key="6">
    <source>
        <dbReference type="ARBA" id="ARBA00023136"/>
    </source>
</evidence>
<sequence>MRTVLTLYLINILKFNNDNATIMFHAFTVFAYTSPIFGSILADGYIGKFWTIFFVSLVYAAGQIILATASTFNKNSSMHPWLDFLGLFVIAMGTGGIKPCVSAFGGDQFKPNYVKMISIYFSIFYFMINAGSTISTFITPLFRG</sequence>
<evidence type="ECO:0000256" key="1">
    <source>
        <dbReference type="ARBA" id="ARBA00004141"/>
    </source>
</evidence>
<dbReference type="InterPro" id="IPR036259">
    <property type="entry name" value="MFS_trans_sf"/>
</dbReference>
<comment type="similarity">
    <text evidence="2">Belongs to the major facilitator superfamily. Proton-dependent oligopeptide transporter (POT/PTR) (TC 2.A.17) family.</text>
</comment>
<evidence type="ECO:0000313" key="9">
    <source>
        <dbReference type="WBParaSite" id="PSU_v2.g1850.t1"/>
    </source>
</evidence>
<evidence type="ECO:0000256" key="3">
    <source>
        <dbReference type="ARBA" id="ARBA00022692"/>
    </source>
</evidence>
<keyword evidence="8" id="KW-1185">Reference proteome</keyword>
<dbReference type="AlphaFoldDB" id="A0A914YI60"/>
<keyword evidence="6 7" id="KW-0472">Membrane</keyword>
<accession>A0A914YI60</accession>
<dbReference type="PANTHER" id="PTHR11654">
    <property type="entry name" value="OLIGOPEPTIDE TRANSPORTER-RELATED"/>
    <property type="match status" value="1"/>
</dbReference>
<dbReference type="InterPro" id="IPR018456">
    <property type="entry name" value="PTR2_symporter_CS"/>
</dbReference>
<dbReference type="GO" id="GO:0016020">
    <property type="term" value="C:membrane"/>
    <property type="evidence" value="ECO:0007669"/>
    <property type="project" value="UniProtKB-SubCell"/>
</dbReference>
<dbReference type="PROSITE" id="PS01022">
    <property type="entry name" value="PTR2_1"/>
    <property type="match status" value="1"/>
</dbReference>
<keyword evidence="4" id="KW-0653">Protein transport</keyword>